<feature type="domain" description="Fido" evidence="4">
    <location>
        <begin position="105"/>
        <end position="247"/>
    </location>
</feature>
<dbReference type="Pfam" id="PF02661">
    <property type="entry name" value="Fic"/>
    <property type="match status" value="1"/>
</dbReference>
<evidence type="ECO:0000313" key="6">
    <source>
        <dbReference type="Proteomes" id="UP000075583"/>
    </source>
</evidence>
<dbReference type="PROSITE" id="PS51459">
    <property type="entry name" value="FIDO"/>
    <property type="match status" value="1"/>
</dbReference>
<keyword evidence="2" id="KW-0067">ATP-binding</keyword>
<dbReference type="OrthoDB" id="9814400at2"/>
<feature type="site" description="Important for autoinhibition of adenylyltransferase activity" evidence="3">
    <location>
        <position position="61"/>
    </location>
</feature>
<sequence>MIVSYDTIMKPPYEITNFILKLISSISERIGEINASHLIKPQTELRKRNKIKTIQSSLEIEGNTLTVEKITALLDNKRVIAPAKDITEVKNAITVYDSIQAYKFDSISDFKKAHKTLMYNLIDSTGEFRKTGVGVVKGSKVQHLAPPGPIVNGLMNELFKYLKQNDDIPLIKSCVFHYELEFIHPFVDGNGRMGRLWQTVILTQHNPLFEFIPVESIIKEKQDQYYLSLNKSDKLGQATPFIEFMLSVIHDALAIVLDSQRPSLSNHDRLMIFKEKFLGSEFSRIEYLKHFKEISSATASRDLKLAVEKGILLKLGDKRLTKYKFS</sequence>
<evidence type="ECO:0000256" key="1">
    <source>
        <dbReference type="PIRSR" id="PIRSR640198-1"/>
    </source>
</evidence>
<evidence type="ECO:0000259" key="4">
    <source>
        <dbReference type="PROSITE" id="PS51459"/>
    </source>
</evidence>
<comment type="caution">
    <text evidence="5">The sequence shown here is derived from an EMBL/GenBank/DDBJ whole genome shotgun (WGS) entry which is preliminary data.</text>
</comment>
<dbReference type="InterPro" id="IPR040198">
    <property type="entry name" value="Fido_containing"/>
</dbReference>
<dbReference type="Gene3D" id="1.10.3290.10">
    <property type="entry name" value="Fido-like domain"/>
    <property type="match status" value="1"/>
</dbReference>
<dbReference type="PANTHER" id="PTHR13504:SF38">
    <property type="entry name" value="FIDO DOMAIN-CONTAINING PROTEIN"/>
    <property type="match status" value="1"/>
</dbReference>
<keyword evidence="6" id="KW-1185">Reference proteome</keyword>
<name>A0A150WZZ5_ROSEK</name>
<proteinExistence type="predicted"/>
<gene>
    <name evidence="5" type="ORF">MB14_08415</name>
</gene>
<dbReference type="InterPro" id="IPR003812">
    <property type="entry name" value="Fido"/>
</dbReference>
<evidence type="ECO:0000313" key="5">
    <source>
        <dbReference type="EMBL" id="KYG72068.1"/>
    </source>
</evidence>
<feature type="binding site" evidence="2">
    <location>
        <begin position="188"/>
        <end position="195"/>
    </location>
    <ligand>
        <name>ATP</name>
        <dbReference type="ChEBI" id="CHEBI:30616"/>
    </ligand>
</feature>
<protein>
    <submittedName>
        <fullName evidence="5">Cell filamentation protein Fic</fullName>
    </submittedName>
</protein>
<dbReference type="EMBL" id="LQZQ01000049">
    <property type="protein sequence ID" value="KYG72068.1"/>
    <property type="molecule type" value="Genomic_DNA"/>
</dbReference>
<dbReference type="AlphaFoldDB" id="A0A150WZZ5"/>
<evidence type="ECO:0000256" key="2">
    <source>
        <dbReference type="PIRSR" id="PIRSR640198-2"/>
    </source>
</evidence>
<reference evidence="5" key="1">
    <citation type="submission" date="2016-01" db="EMBL/GenBank/DDBJ databases">
        <title>Genome sequencing of Roseivirga ehrenbergii KMM 6017.</title>
        <authorList>
            <person name="Selvaratnam C."/>
            <person name="Thevarajoo S."/>
            <person name="Goh K.M."/>
            <person name="Ee R."/>
            <person name="Chan K.-G."/>
            <person name="Chong C.S."/>
        </authorList>
    </citation>
    <scope>NUCLEOTIDE SEQUENCE [LARGE SCALE GENOMIC DNA]</scope>
    <source>
        <strain evidence="5">KMM 6017</strain>
    </source>
</reference>
<keyword evidence="2" id="KW-0547">Nucleotide-binding</keyword>
<dbReference type="SUPFAM" id="SSF140931">
    <property type="entry name" value="Fic-like"/>
    <property type="match status" value="1"/>
</dbReference>
<organism evidence="5 6">
    <name type="scientific">Roseivirga ehrenbergii (strain DSM 102268 / JCM 13514 / KCTC 12282 / NCIMB 14502 / KMM 6017)</name>
    <dbReference type="NCBI Taxonomy" id="279360"/>
    <lineage>
        <taxon>Bacteria</taxon>
        <taxon>Pseudomonadati</taxon>
        <taxon>Bacteroidota</taxon>
        <taxon>Cytophagia</taxon>
        <taxon>Cytophagales</taxon>
        <taxon>Roseivirgaceae</taxon>
        <taxon>Roseivirga</taxon>
    </lineage>
</organism>
<dbReference type="Proteomes" id="UP000075583">
    <property type="component" value="Unassembled WGS sequence"/>
</dbReference>
<feature type="active site" evidence="1">
    <location>
        <position position="184"/>
    </location>
</feature>
<dbReference type="InterPro" id="IPR036597">
    <property type="entry name" value="Fido-like_dom_sf"/>
</dbReference>
<dbReference type="PANTHER" id="PTHR13504">
    <property type="entry name" value="FIDO DOMAIN-CONTAINING PROTEIN DDB_G0283145"/>
    <property type="match status" value="1"/>
</dbReference>
<feature type="binding site" evidence="2">
    <location>
        <begin position="225"/>
        <end position="226"/>
    </location>
    <ligand>
        <name>ATP</name>
        <dbReference type="ChEBI" id="CHEBI:30616"/>
    </ligand>
</feature>
<dbReference type="STRING" id="279360.MB14_08415"/>
<evidence type="ECO:0000256" key="3">
    <source>
        <dbReference type="PIRSR" id="PIRSR640198-3"/>
    </source>
</evidence>
<dbReference type="GO" id="GO:0005524">
    <property type="term" value="F:ATP binding"/>
    <property type="evidence" value="ECO:0007669"/>
    <property type="project" value="UniProtKB-KW"/>
</dbReference>
<accession>A0A150WZZ5</accession>